<dbReference type="InterPro" id="IPR001611">
    <property type="entry name" value="Leu-rich_rpt"/>
</dbReference>
<dbReference type="EMBL" id="LFYR01001945">
    <property type="protein sequence ID" value="KMZ58418.1"/>
    <property type="molecule type" value="Genomic_DNA"/>
</dbReference>
<evidence type="ECO:0000313" key="8">
    <source>
        <dbReference type="EMBL" id="KMZ58418.1"/>
    </source>
</evidence>
<dbReference type="OMA" id="HIRNIVI"/>
<dbReference type="FunFam" id="1.10.10.10:FF:000322">
    <property type="entry name" value="Probable disease resistance protein At1g63360"/>
    <property type="match status" value="1"/>
</dbReference>
<keyword evidence="3" id="KW-0677">Repeat</keyword>
<evidence type="ECO:0000256" key="3">
    <source>
        <dbReference type="ARBA" id="ARBA00022737"/>
    </source>
</evidence>
<proteinExistence type="inferred from homology"/>
<keyword evidence="4" id="KW-0547">Nucleotide-binding</keyword>
<evidence type="ECO:0000259" key="7">
    <source>
        <dbReference type="PROSITE" id="PS50003"/>
    </source>
</evidence>
<evidence type="ECO:0000313" key="9">
    <source>
        <dbReference type="Proteomes" id="UP000036987"/>
    </source>
</evidence>
<dbReference type="Gene3D" id="1.20.5.4130">
    <property type="match status" value="1"/>
</dbReference>
<dbReference type="InterPro" id="IPR056789">
    <property type="entry name" value="LRR_R13L1-DRL21"/>
</dbReference>
<dbReference type="Gene3D" id="1.10.10.10">
    <property type="entry name" value="Winged helix-like DNA-binding domain superfamily/Winged helix DNA-binding domain"/>
    <property type="match status" value="1"/>
</dbReference>
<dbReference type="Gene3D" id="3.80.10.10">
    <property type="entry name" value="Ribonuclease Inhibitor"/>
    <property type="match status" value="2"/>
</dbReference>
<dbReference type="STRING" id="29655.A0A0K9NP78"/>
<evidence type="ECO:0000256" key="4">
    <source>
        <dbReference type="ARBA" id="ARBA00022741"/>
    </source>
</evidence>
<dbReference type="InterPro" id="IPR041118">
    <property type="entry name" value="Rx_N"/>
</dbReference>
<evidence type="ECO:0000256" key="1">
    <source>
        <dbReference type="ARBA" id="ARBA00008894"/>
    </source>
</evidence>
<dbReference type="SUPFAM" id="SSF52058">
    <property type="entry name" value="L domain-like"/>
    <property type="match status" value="1"/>
</dbReference>
<dbReference type="Proteomes" id="UP000036987">
    <property type="component" value="Unassembled WGS sequence"/>
</dbReference>
<dbReference type="GO" id="GO:0005524">
    <property type="term" value="F:ATP binding"/>
    <property type="evidence" value="ECO:0007669"/>
    <property type="project" value="UniProtKB-KW"/>
</dbReference>
<dbReference type="FunFam" id="3.40.50.300:FF:001091">
    <property type="entry name" value="Probable disease resistance protein At1g61300"/>
    <property type="match status" value="1"/>
</dbReference>
<dbReference type="Pfam" id="PF23559">
    <property type="entry name" value="WHD_DRP"/>
    <property type="match status" value="1"/>
</dbReference>
<dbReference type="GO" id="GO:0009626">
    <property type="term" value="P:plant-type hypersensitive response"/>
    <property type="evidence" value="ECO:0007669"/>
    <property type="project" value="UniProtKB-ARBA"/>
</dbReference>
<dbReference type="SMR" id="A0A0K9NP78"/>
<dbReference type="InterPro" id="IPR027417">
    <property type="entry name" value="P-loop_NTPase"/>
</dbReference>
<feature type="domain" description="PH" evidence="7">
    <location>
        <begin position="1"/>
        <end position="77"/>
    </location>
</feature>
<dbReference type="GO" id="GO:0042742">
    <property type="term" value="P:defense response to bacterium"/>
    <property type="evidence" value="ECO:0007669"/>
    <property type="project" value="UniProtKB-ARBA"/>
</dbReference>
<dbReference type="InterPro" id="IPR003591">
    <property type="entry name" value="Leu-rich_rpt_typical-subtyp"/>
</dbReference>
<dbReference type="PRINTS" id="PR00364">
    <property type="entry name" value="DISEASERSIST"/>
</dbReference>
<dbReference type="InterPro" id="IPR001849">
    <property type="entry name" value="PH_domain"/>
</dbReference>
<comment type="caution">
    <text evidence="8">The sequence shown here is derived from an EMBL/GenBank/DDBJ whole genome shotgun (WGS) entry which is preliminary data.</text>
</comment>
<dbReference type="PROSITE" id="PS50003">
    <property type="entry name" value="PH_DOMAIN"/>
    <property type="match status" value="1"/>
</dbReference>
<reference evidence="9" key="1">
    <citation type="journal article" date="2016" name="Nature">
        <title>The genome of the seagrass Zostera marina reveals angiosperm adaptation to the sea.</title>
        <authorList>
            <person name="Olsen J.L."/>
            <person name="Rouze P."/>
            <person name="Verhelst B."/>
            <person name="Lin Y.-C."/>
            <person name="Bayer T."/>
            <person name="Collen J."/>
            <person name="Dattolo E."/>
            <person name="De Paoli E."/>
            <person name="Dittami S."/>
            <person name="Maumus F."/>
            <person name="Michel G."/>
            <person name="Kersting A."/>
            <person name="Lauritano C."/>
            <person name="Lohaus R."/>
            <person name="Toepel M."/>
            <person name="Tonon T."/>
            <person name="Vanneste K."/>
            <person name="Amirebrahimi M."/>
            <person name="Brakel J."/>
            <person name="Bostroem C."/>
            <person name="Chovatia M."/>
            <person name="Grimwood J."/>
            <person name="Jenkins J.W."/>
            <person name="Jueterbock A."/>
            <person name="Mraz A."/>
            <person name="Stam W.T."/>
            <person name="Tice H."/>
            <person name="Bornberg-Bauer E."/>
            <person name="Green P.J."/>
            <person name="Pearson G.A."/>
            <person name="Procaccini G."/>
            <person name="Duarte C.M."/>
            <person name="Schmutz J."/>
            <person name="Reusch T.B.H."/>
            <person name="Van de Peer Y."/>
        </authorList>
    </citation>
    <scope>NUCLEOTIDE SEQUENCE [LARGE SCALE GENOMIC DNA]</scope>
    <source>
        <strain evidence="9">cv. Finnish</strain>
    </source>
</reference>
<keyword evidence="2" id="KW-0433">Leucine-rich repeat</keyword>
<dbReference type="GO" id="GO:0002758">
    <property type="term" value="P:innate immune response-activating signaling pathway"/>
    <property type="evidence" value="ECO:0007669"/>
    <property type="project" value="UniProtKB-ARBA"/>
</dbReference>
<gene>
    <name evidence="8" type="ORF">ZOSMA_77G00800</name>
</gene>
<comment type="similarity">
    <text evidence="1">Belongs to the disease resistance NB-LRR family.</text>
</comment>
<dbReference type="PANTHER" id="PTHR36766">
    <property type="entry name" value="PLANT BROAD-SPECTRUM MILDEW RESISTANCE PROTEIN RPW8"/>
    <property type="match status" value="1"/>
</dbReference>
<organism evidence="8 9">
    <name type="scientific">Zostera marina</name>
    <name type="common">Eelgrass</name>
    <dbReference type="NCBI Taxonomy" id="29655"/>
    <lineage>
        <taxon>Eukaryota</taxon>
        <taxon>Viridiplantae</taxon>
        <taxon>Streptophyta</taxon>
        <taxon>Embryophyta</taxon>
        <taxon>Tracheophyta</taxon>
        <taxon>Spermatophyta</taxon>
        <taxon>Magnoliopsida</taxon>
        <taxon>Liliopsida</taxon>
        <taxon>Zosteraceae</taxon>
        <taxon>Zostera</taxon>
    </lineage>
</organism>
<keyword evidence="5" id="KW-0611">Plant defense</keyword>
<accession>A0A0K9NP78</accession>
<protein>
    <submittedName>
        <fullName evidence="8">NB-ARC domain-containing disease resistance protein</fullName>
    </submittedName>
</protein>
<evidence type="ECO:0000256" key="2">
    <source>
        <dbReference type="ARBA" id="ARBA00022614"/>
    </source>
</evidence>
<dbReference type="OrthoDB" id="771937at2759"/>
<dbReference type="Gene3D" id="3.40.50.300">
    <property type="entry name" value="P-loop containing nucleotide triphosphate hydrolases"/>
    <property type="match status" value="1"/>
</dbReference>
<dbReference type="SMART" id="SM00369">
    <property type="entry name" value="LRR_TYP"/>
    <property type="match status" value="1"/>
</dbReference>
<dbReference type="AlphaFoldDB" id="A0A0K9NP78"/>
<keyword evidence="9" id="KW-1185">Reference proteome</keyword>
<dbReference type="PROSITE" id="PS51450">
    <property type="entry name" value="LRR"/>
    <property type="match status" value="1"/>
</dbReference>
<dbReference type="Pfam" id="PF00560">
    <property type="entry name" value="LRR_1"/>
    <property type="match status" value="1"/>
</dbReference>
<dbReference type="InterPro" id="IPR002182">
    <property type="entry name" value="NB-ARC"/>
</dbReference>
<name>A0A0K9NP78_ZOSMR</name>
<evidence type="ECO:0000256" key="5">
    <source>
        <dbReference type="ARBA" id="ARBA00022821"/>
    </source>
</evidence>
<dbReference type="SUPFAM" id="SSF52047">
    <property type="entry name" value="RNI-like"/>
    <property type="match status" value="1"/>
</dbReference>
<dbReference type="InterPro" id="IPR058922">
    <property type="entry name" value="WHD_DRP"/>
</dbReference>
<evidence type="ECO:0000256" key="6">
    <source>
        <dbReference type="ARBA" id="ARBA00022840"/>
    </source>
</evidence>
<dbReference type="InterPro" id="IPR036388">
    <property type="entry name" value="WH-like_DNA-bd_sf"/>
</dbReference>
<dbReference type="InterPro" id="IPR032675">
    <property type="entry name" value="LRR_dom_sf"/>
</dbReference>
<sequence>MAELQLGGSVLGALLEVVFDKFSSEAIRRMGSMREIEDDIFKLRITLRKIKSMLVSAEEHKVEDLKEWIDKVRDVTYMVEDFLDELELAHVQRDEESGTLRSLMPRFAHDLIDSSNIQDIQRKVDRVLHLAEYYDLKKSENIVKKLEWRETSSILDDEMVIGRDAVKTQMIQMLMSESTKEESYDVIPIIGMGGVGKTTLAQFIYNNIDVEKHFQLRIWVCVSDDFDKKRLTREIIKSICNQSQGKSIKTKIDNFNDDNWDALQTKLKELLVKGGRFLLVLDDMWEEQAKKWEEFKKPFKFGQKGSRILVTTRKKIVVKMVSEKEIKLEGLLDADLWTLFEKIAFEGSYSKSIILEEIGREITNKLKGSPLAAKTVGKLLNGDFDVAYWNEILESELWNLSQNESDIMPALLLSYQQLPECLKPCFAFFSLFPKDHIFNRDELIRMWSAHNWIKDEGKKSKEDVGKKYLNALLGRCMIDTHKKRHYQGTKDFYVMHDLIHDLTLFVSNNEYFCIKNEADLLHIPSSVRHLSVYGSKAIQFEPIHYQNLNNLRTLIFLSTDCKCDLDVLFDRAKKLHLLKVRDILDTDVSDSIQQLIHLRYLDLDSNQIRSIPDSLCKLHFLQVLILKYCPLQKLPTGLNTIANLQYLKLPHNQFFDSDIKSVGNLRLLQKLQFQVSNKSGHTIAELKNMNELRKLYIRNLEIVCSKKNAMEGNLKEKNHLEILELFWNNDNGSRNNDVTDDVIEGLQPPNNISDLRIFFYDGIKSPSWIENQSLSYLKHIAIIGCKSWTIDFSFGHLSHLVSLYIDGMKAVQQLGPKFFGEGAVTGFPSLEVLRIKNMENWKEWRISVDNHNTQIFPCLKILEISDCTKLNGIPFKIPSTLSFLRIFSSPNLASISVLPPSIKHLVICKCEKVFNSFSSTHLEGLTSLESLIIADYPHLKLLPQSLKVIKELYIYNCPELKLESWMQDLTILHLYICNCPKAIESLLKEHIVMPPSLTFLKLEAGFSCNLVDVDVTLATYHNLPFLRQFCIGQFRSASLSNWIQNLSLLSKLTFYDCQDLESLNFQFLVKLKYLSISNCPKLSVSSTRLQSQLQLEKFKISAVSMVQLKEWLIFVSNTSPELKKLFIFKCPELIDFDVDMNNALLKLPKLKKLDLSRCKSCKSLPTLLHKFTSLETIIIHDCANIHSLSENGFPSSLLDLHINKCPKLREQCKIEGVEWHKISHIRNIVIDWEKIRWISNLPTQMSVQRFSLPTENDARLAFGIKDPR</sequence>
<dbReference type="PANTHER" id="PTHR36766:SF70">
    <property type="entry name" value="DISEASE RESISTANCE PROTEIN RGA4"/>
    <property type="match status" value="1"/>
</dbReference>
<dbReference type="Pfam" id="PF25019">
    <property type="entry name" value="LRR_R13L1-DRL21"/>
    <property type="match status" value="1"/>
</dbReference>
<dbReference type="Pfam" id="PF00931">
    <property type="entry name" value="NB-ARC"/>
    <property type="match status" value="1"/>
</dbReference>
<keyword evidence="6" id="KW-0067">ATP-binding</keyword>
<dbReference type="SUPFAM" id="SSF52540">
    <property type="entry name" value="P-loop containing nucleoside triphosphate hydrolases"/>
    <property type="match status" value="1"/>
</dbReference>
<dbReference type="Pfam" id="PF18052">
    <property type="entry name" value="Rx_N"/>
    <property type="match status" value="1"/>
</dbReference>
<dbReference type="GO" id="GO:0043531">
    <property type="term" value="F:ADP binding"/>
    <property type="evidence" value="ECO:0007669"/>
    <property type="project" value="InterPro"/>
</dbReference>